<evidence type="ECO:0000256" key="13">
    <source>
        <dbReference type="ARBA" id="ARBA00029673"/>
    </source>
</evidence>
<feature type="domain" description="Nudix hydrolase" evidence="22">
    <location>
        <begin position="2"/>
        <end position="128"/>
    </location>
</feature>
<comment type="caution">
    <text evidence="23">The sequence shown here is derived from an EMBL/GenBank/DDBJ whole genome shotgun (WGS) entry which is preliminary data.</text>
</comment>
<comment type="catalytic activity">
    <reaction evidence="10">
        <text>2-oxo-ATP + H2O = 2-oxo-AMP + diphosphate + H(+)</text>
        <dbReference type="Rhea" id="RHEA:67392"/>
        <dbReference type="ChEBI" id="CHEBI:15377"/>
        <dbReference type="ChEBI" id="CHEBI:15378"/>
        <dbReference type="ChEBI" id="CHEBI:33019"/>
        <dbReference type="ChEBI" id="CHEBI:71395"/>
        <dbReference type="ChEBI" id="CHEBI:172878"/>
    </reaction>
    <physiologicalReaction direction="left-to-right" evidence="10">
        <dbReference type="Rhea" id="RHEA:67393"/>
    </physiologicalReaction>
</comment>
<dbReference type="InterPro" id="IPR003563">
    <property type="entry name" value="8ODP"/>
</dbReference>
<evidence type="ECO:0000256" key="20">
    <source>
        <dbReference type="ARBA" id="ARBA00049032"/>
    </source>
</evidence>
<evidence type="ECO:0000256" key="1">
    <source>
        <dbReference type="ARBA" id="ARBA00001946"/>
    </source>
</evidence>
<dbReference type="EMBL" id="PEZP01000043">
    <property type="protein sequence ID" value="PIT97832.1"/>
    <property type="molecule type" value="Genomic_DNA"/>
</dbReference>
<keyword evidence="5" id="KW-0378">Hydrolase</keyword>
<evidence type="ECO:0000256" key="17">
    <source>
        <dbReference type="ARBA" id="ARBA00032071"/>
    </source>
</evidence>
<evidence type="ECO:0000256" key="14">
    <source>
        <dbReference type="ARBA" id="ARBA00030634"/>
    </source>
</evidence>
<dbReference type="PANTHER" id="PTHR43758:SF2">
    <property type="entry name" value="OXIDIZED PURINE NUCLEOSIDE TRIPHOSPHATE HYDROLASE"/>
    <property type="match status" value="1"/>
</dbReference>
<dbReference type="PROSITE" id="PS00893">
    <property type="entry name" value="NUDIX_BOX"/>
    <property type="match status" value="1"/>
</dbReference>
<evidence type="ECO:0000256" key="7">
    <source>
        <dbReference type="ARBA" id="ARBA00024448"/>
    </source>
</evidence>
<evidence type="ECO:0000256" key="11">
    <source>
        <dbReference type="ARBA" id="ARBA00026103"/>
    </source>
</evidence>
<evidence type="ECO:0000256" key="2">
    <source>
        <dbReference type="ARBA" id="ARBA00005582"/>
    </source>
</evidence>
<comment type="similarity">
    <text evidence="2">Belongs to the Nudix hydrolase family.</text>
</comment>
<dbReference type="CDD" id="cd03427">
    <property type="entry name" value="NUDIX_MTH1_Nudt1"/>
    <property type="match status" value="1"/>
</dbReference>
<dbReference type="PANTHER" id="PTHR43758">
    <property type="entry name" value="7,8-DIHYDRO-8-OXOGUANINE TRIPHOSPHATASE"/>
    <property type="match status" value="1"/>
</dbReference>
<comment type="catalytic activity">
    <reaction evidence="18">
        <text>N(6)-methyl-ATP + H2O = N(6)-methyl-AMP + diphosphate + H(+)</text>
        <dbReference type="Rhea" id="RHEA:67608"/>
        <dbReference type="ChEBI" id="CHEBI:15377"/>
        <dbReference type="ChEBI" id="CHEBI:15378"/>
        <dbReference type="ChEBI" id="CHEBI:33019"/>
        <dbReference type="ChEBI" id="CHEBI:144842"/>
        <dbReference type="ChEBI" id="CHEBI:172873"/>
    </reaction>
    <physiologicalReaction direction="left-to-right" evidence="18">
        <dbReference type="Rhea" id="RHEA:67609"/>
    </physiologicalReaction>
</comment>
<evidence type="ECO:0000259" key="22">
    <source>
        <dbReference type="PROSITE" id="PS51462"/>
    </source>
</evidence>
<dbReference type="Gene3D" id="3.90.79.10">
    <property type="entry name" value="Nucleoside Triphosphate Pyrophosphohydrolase"/>
    <property type="match status" value="1"/>
</dbReference>
<proteinExistence type="inferred from homology"/>
<evidence type="ECO:0000313" key="23">
    <source>
        <dbReference type="EMBL" id="PIT97832.1"/>
    </source>
</evidence>
<dbReference type="GO" id="GO:0008828">
    <property type="term" value="F:dATP diphosphatase activity"/>
    <property type="evidence" value="ECO:0007669"/>
    <property type="project" value="UniProtKB-EC"/>
</dbReference>
<comment type="catalytic activity">
    <reaction evidence="20">
        <text>N(6)-methyl-dATP + H2O = N(6)-methyl-dAMP + diphosphate + H(+)</text>
        <dbReference type="Rhea" id="RHEA:67604"/>
        <dbReference type="ChEBI" id="CHEBI:15377"/>
        <dbReference type="ChEBI" id="CHEBI:15378"/>
        <dbReference type="ChEBI" id="CHEBI:33019"/>
        <dbReference type="ChEBI" id="CHEBI:169976"/>
        <dbReference type="ChEBI" id="CHEBI:172872"/>
    </reaction>
    <physiologicalReaction direction="left-to-right" evidence="20">
        <dbReference type="Rhea" id="RHEA:67605"/>
    </physiologicalReaction>
</comment>
<evidence type="ECO:0000256" key="3">
    <source>
        <dbReference type="ARBA" id="ARBA00011245"/>
    </source>
</evidence>
<evidence type="ECO:0000256" key="19">
    <source>
        <dbReference type="ARBA" id="ARBA00048894"/>
    </source>
</evidence>
<evidence type="ECO:0000256" key="9">
    <source>
        <dbReference type="ARBA" id="ARBA00024486"/>
    </source>
</evidence>
<gene>
    <name evidence="23" type="ORF">COT71_04010</name>
</gene>
<sequence length="160" mass="18153">MVRKILTLCIVQHEGIVLLGMKKRGFGAGRWNGFGGKVLSGETIEAAARRELTEEAGIAAEDLRKTGVLTFRFVQEPELLDVHVFRVTAFSGTPSETDEMRPKWFTLVHIPYRKMWPDDSLWLPLLLTGKCFRGFFHFADQDTLLRQEVAEIAVNHPLLT</sequence>
<dbReference type="Pfam" id="PF00293">
    <property type="entry name" value="NUDIX"/>
    <property type="match status" value="1"/>
</dbReference>
<dbReference type="InterPro" id="IPR015797">
    <property type="entry name" value="NUDIX_hydrolase-like_dom_sf"/>
</dbReference>
<evidence type="ECO:0000256" key="8">
    <source>
        <dbReference type="ARBA" id="ARBA00024459"/>
    </source>
</evidence>
<comment type="cofactor">
    <cofactor evidence="1">
        <name>Mg(2+)</name>
        <dbReference type="ChEBI" id="CHEBI:18420"/>
    </cofactor>
</comment>
<accession>A0A2M6WYH3</accession>
<comment type="subunit">
    <text evidence="3">Monomer.</text>
</comment>
<comment type="function">
    <text evidence="21">Oxidized purine nucleoside triphosphate hydrolase which is a prominent sanitizer of the oxidized nucleotide pool. Catalyzes the hydrolysis of 2-oxo-dATP (2-hydroxy-dATP) into 2-oxo-dAMP. Also has a significant hydrolase activity toward 2-oxo-ATP, 8-oxo-dGTP and 8-oxo-dATP. Through the hydrolysis of oxidized purine nucleoside triphosphates, prevents their incorporation into DNA and the subsequent transversions A:T to C:G and G:C to T:A. Also catalyzes the hydrolysis of methylated purine nucleoside triphosphate preventing their integration into DNA. Through this antimutagenic activity protects cells from oxidative stress.</text>
</comment>
<dbReference type="GO" id="GO:0042262">
    <property type="term" value="P:DNA protection"/>
    <property type="evidence" value="ECO:0007669"/>
    <property type="project" value="InterPro"/>
</dbReference>
<dbReference type="GO" id="GO:0005737">
    <property type="term" value="C:cytoplasm"/>
    <property type="evidence" value="ECO:0007669"/>
    <property type="project" value="TreeGrafter"/>
</dbReference>
<dbReference type="Proteomes" id="UP000230731">
    <property type="component" value="Unassembled WGS sequence"/>
</dbReference>
<evidence type="ECO:0000256" key="5">
    <source>
        <dbReference type="ARBA" id="ARBA00022801"/>
    </source>
</evidence>
<evidence type="ECO:0000256" key="6">
    <source>
        <dbReference type="ARBA" id="ARBA00022842"/>
    </source>
</evidence>
<evidence type="ECO:0000313" key="24">
    <source>
        <dbReference type="Proteomes" id="UP000230731"/>
    </source>
</evidence>
<dbReference type="InterPro" id="IPR000086">
    <property type="entry name" value="NUDIX_hydrolase_dom"/>
</dbReference>
<evidence type="ECO:0000256" key="10">
    <source>
        <dbReference type="ARBA" id="ARBA00024596"/>
    </source>
</evidence>
<evidence type="ECO:0000256" key="16">
    <source>
        <dbReference type="ARBA" id="ARBA00031927"/>
    </source>
</evidence>
<dbReference type="AlphaFoldDB" id="A0A2M6WYH3"/>
<dbReference type="SUPFAM" id="SSF55811">
    <property type="entry name" value="Nudix"/>
    <property type="match status" value="1"/>
</dbReference>
<reference evidence="24" key="1">
    <citation type="submission" date="2017-09" db="EMBL/GenBank/DDBJ databases">
        <title>Depth-based differentiation of microbial function through sediment-hosted aquifers and enrichment of novel symbionts in the deep terrestrial subsurface.</title>
        <authorList>
            <person name="Probst A.J."/>
            <person name="Ladd B."/>
            <person name="Jarett J.K."/>
            <person name="Geller-Mcgrath D.E."/>
            <person name="Sieber C.M.K."/>
            <person name="Emerson J.B."/>
            <person name="Anantharaman K."/>
            <person name="Thomas B.C."/>
            <person name="Malmstrom R."/>
            <person name="Stieglmeier M."/>
            <person name="Klingl A."/>
            <person name="Woyke T."/>
            <person name="Ryan C.M."/>
            <person name="Banfield J.F."/>
        </authorList>
    </citation>
    <scope>NUCLEOTIDE SEQUENCE [LARGE SCALE GENOMIC DNA]</scope>
</reference>
<dbReference type="PRINTS" id="PR01403">
    <property type="entry name" value="8OXTPHPHTASE"/>
</dbReference>
<comment type="catalytic activity">
    <reaction evidence="19">
        <text>O(6)-methyl-dGTP + H2O = O(6)-methyl-dGMP + diphosphate + H(+)</text>
        <dbReference type="Rhea" id="RHEA:67600"/>
        <dbReference type="ChEBI" id="CHEBI:15377"/>
        <dbReference type="ChEBI" id="CHEBI:15378"/>
        <dbReference type="ChEBI" id="CHEBI:33019"/>
        <dbReference type="ChEBI" id="CHEBI:169974"/>
        <dbReference type="ChEBI" id="CHEBI:169975"/>
    </reaction>
    <physiologicalReaction direction="left-to-right" evidence="19">
        <dbReference type="Rhea" id="RHEA:67601"/>
    </physiologicalReaction>
</comment>
<evidence type="ECO:0000256" key="21">
    <source>
        <dbReference type="ARBA" id="ARBA00053094"/>
    </source>
</evidence>
<evidence type="ECO:0000256" key="18">
    <source>
        <dbReference type="ARBA" id="ARBA00048002"/>
    </source>
</evidence>
<dbReference type="InterPro" id="IPR020084">
    <property type="entry name" value="NUDIX_hydrolase_CS"/>
</dbReference>
<evidence type="ECO:0000256" key="12">
    <source>
        <dbReference type="ARBA" id="ARBA00026218"/>
    </source>
</evidence>
<dbReference type="GO" id="GO:0008413">
    <property type="term" value="F:8-oxo-7,8-dihydroguanosine triphosphate pyrophosphatase activity"/>
    <property type="evidence" value="ECO:0007669"/>
    <property type="project" value="InterPro"/>
</dbReference>
<evidence type="ECO:0000256" key="4">
    <source>
        <dbReference type="ARBA" id="ARBA00022723"/>
    </source>
</evidence>
<evidence type="ECO:0000256" key="15">
    <source>
        <dbReference type="ARBA" id="ARBA00030682"/>
    </source>
</evidence>
<name>A0A2M6WYH3_9BACT</name>
<comment type="catalytic activity">
    <reaction evidence="8">
        <text>2-oxo-dATP + H2O = 2-oxo-dAMP + diphosphate + H(+)</text>
        <dbReference type="Rhea" id="RHEA:31583"/>
        <dbReference type="ChEBI" id="CHEBI:15377"/>
        <dbReference type="ChEBI" id="CHEBI:15378"/>
        <dbReference type="ChEBI" id="CHEBI:33019"/>
        <dbReference type="ChEBI" id="CHEBI:63212"/>
        <dbReference type="ChEBI" id="CHEBI:77897"/>
        <dbReference type="EC" id="3.6.1.56"/>
    </reaction>
    <physiologicalReaction direction="left-to-right" evidence="8">
        <dbReference type="Rhea" id="RHEA:31584"/>
    </physiologicalReaction>
</comment>
<protein>
    <recommendedName>
        <fullName evidence="12">Oxidized purine nucleoside triphosphate hydrolase</fullName>
        <ecNumber evidence="11">3.6.1.56</ecNumber>
    </recommendedName>
    <alternativeName>
        <fullName evidence="16">2-hydroxy-dATP diphosphatase</fullName>
    </alternativeName>
    <alternativeName>
        <fullName evidence="15">7,8-dihydro-8-oxoguanine triphosphatase</fullName>
    </alternativeName>
    <alternativeName>
        <fullName evidence="14">8-oxo-dGTPase</fullName>
    </alternativeName>
    <alternativeName>
        <fullName evidence="17">Methylated purine nucleoside triphosphate hydrolase</fullName>
    </alternativeName>
    <alternativeName>
        <fullName evidence="13">Nucleoside diphosphate-linked moiety X motif 1</fullName>
    </alternativeName>
</protein>
<keyword evidence="6" id="KW-0460">Magnesium</keyword>
<organism evidence="23 24">
    <name type="scientific">Candidatus Andersenbacteria bacterium CG10_big_fil_rev_8_21_14_0_10_54_11</name>
    <dbReference type="NCBI Taxonomy" id="1974485"/>
    <lineage>
        <taxon>Bacteria</taxon>
        <taxon>Candidatus Anderseniibacteriota</taxon>
    </lineage>
</organism>
<comment type="catalytic activity">
    <reaction evidence="9">
        <text>8-oxo-dGTP + H2O = 8-oxo-dGMP + diphosphate + H(+)</text>
        <dbReference type="Rhea" id="RHEA:31575"/>
        <dbReference type="ChEBI" id="CHEBI:15377"/>
        <dbReference type="ChEBI" id="CHEBI:15378"/>
        <dbReference type="ChEBI" id="CHEBI:33019"/>
        <dbReference type="ChEBI" id="CHEBI:63224"/>
        <dbReference type="ChEBI" id="CHEBI:77896"/>
    </reaction>
    <physiologicalReaction direction="left-to-right" evidence="9">
        <dbReference type="Rhea" id="RHEA:31576"/>
    </physiologicalReaction>
</comment>
<keyword evidence="4" id="KW-0479">Metal-binding</keyword>
<dbReference type="PROSITE" id="PS51462">
    <property type="entry name" value="NUDIX"/>
    <property type="match status" value="1"/>
</dbReference>
<comment type="catalytic activity">
    <reaction evidence="7">
        <text>8-oxo-dATP + H2O = 8-oxo-dAMP + diphosphate + H(+)</text>
        <dbReference type="Rhea" id="RHEA:65396"/>
        <dbReference type="ChEBI" id="CHEBI:15377"/>
        <dbReference type="ChEBI" id="CHEBI:15378"/>
        <dbReference type="ChEBI" id="CHEBI:33019"/>
        <dbReference type="ChEBI" id="CHEBI:71361"/>
        <dbReference type="ChEBI" id="CHEBI:172871"/>
    </reaction>
    <physiologicalReaction direction="left-to-right" evidence="7">
        <dbReference type="Rhea" id="RHEA:65397"/>
    </physiologicalReaction>
</comment>
<dbReference type="EC" id="3.6.1.56" evidence="11"/>
<dbReference type="GO" id="GO:0046872">
    <property type="term" value="F:metal ion binding"/>
    <property type="evidence" value="ECO:0007669"/>
    <property type="project" value="UniProtKB-KW"/>
</dbReference>